<proteinExistence type="predicted"/>
<keyword evidence="2" id="KW-1185">Reference proteome</keyword>
<accession>A0ABS8LV28</accession>
<evidence type="ECO:0000313" key="1">
    <source>
        <dbReference type="EMBL" id="MCC9016436.1"/>
    </source>
</evidence>
<evidence type="ECO:0008006" key="3">
    <source>
        <dbReference type="Google" id="ProtNLM"/>
    </source>
</evidence>
<dbReference type="EMBL" id="JAJJMN010000001">
    <property type="protein sequence ID" value="MCC9016436.1"/>
    <property type="molecule type" value="Genomic_DNA"/>
</dbReference>
<dbReference type="RefSeq" id="WP_229998425.1">
    <property type="nucleotide sequence ID" value="NZ_JAJJMN010000001.1"/>
</dbReference>
<reference evidence="1" key="1">
    <citation type="submission" date="2021-11" db="EMBL/GenBank/DDBJ databases">
        <title>Description of novel Flavobacterium species.</title>
        <authorList>
            <person name="Saticioglu I.B."/>
            <person name="Ay H."/>
            <person name="Altun S."/>
            <person name="Duman M."/>
        </authorList>
    </citation>
    <scope>NUCLEOTIDE SEQUENCE</scope>
    <source>
        <strain evidence="1">F-126</strain>
    </source>
</reference>
<gene>
    <name evidence="1" type="ORF">LNQ34_01440</name>
</gene>
<evidence type="ECO:0000313" key="2">
    <source>
        <dbReference type="Proteomes" id="UP001430700"/>
    </source>
</evidence>
<name>A0ABS8LV28_9FLAO</name>
<sequence length="325" mass="39138">MKRLKEYCLLFFFVLSIIGCKDKKVESKEQKNYQKEKNNLNFDKVLKMSKHEYMYDTSKYGSFFTTSYDYGVLYAPENGNDLGNLVTFLIPKDFLFFEKYSKYFSEDDSEKLEAYVNKLSIEEYKKVFDIYVFFIDKKFLIPTPHADCSISVKEKYKTDLYHYKNNSWEKMDSFEVDSDEKVNEEMHWKINFVEKKTKDLQKTFFNSIAKSKIEDSWYRDYILSLDSYESNYNYTYYIKVSKDSCYFVERDFKDLLVPVQKGDTLFLYHRKNLLEDKEYINSKHIPEVKIVKLKDKYYVNSPIFNLKESITTKPLKYGFISDEIN</sequence>
<protein>
    <recommendedName>
        <fullName evidence="3">Lipoprotein</fullName>
    </recommendedName>
</protein>
<comment type="caution">
    <text evidence="1">The sequence shown here is derived from an EMBL/GenBank/DDBJ whole genome shotgun (WGS) entry which is preliminary data.</text>
</comment>
<dbReference type="Proteomes" id="UP001430700">
    <property type="component" value="Unassembled WGS sequence"/>
</dbReference>
<organism evidence="1 2">
    <name type="scientific">Flavobacterium lipolyticum</name>
    <dbReference type="NCBI Taxonomy" id="2893754"/>
    <lineage>
        <taxon>Bacteria</taxon>
        <taxon>Pseudomonadati</taxon>
        <taxon>Bacteroidota</taxon>
        <taxon>Flavobacteriia</taxon>
        <taxon>Flavobacteriales</taxon>
        <taxon>Flavobacteriaceae</taxon>
        <taxon>Flavobacterium</taxon>
    </lineage>
</organism>
<dbReference type="PROSITE" id="PS51257">
    <property type="entry name" value="PROKAR_LIPOPROTEIN"/>
    <property type="match status" value="1"/>
</dbReference>